<proteinExistence type="predicted"/>
<protein>
    <submittedName>
        <fullName evidence="3">Secreted protein</fullName>
    </submittedName>
</protein>
<reference evidence="1 2" key="1">
    <citation type="journal article" date="2013" name="Nature">
        <title>The genomes of four tapeworm species reveal adaptations to parasitism.</title>
        <authorList>
            <person name="Tsai I.J."/>
            <person name="Zarowiecki M."/>
            <person name="Holroyd N."/>
            <person name="Garciarrubio A."/>
            <person name="Sanchez-Flores A."/>
            <person name="Brooks K.L."/>
            <person name="Tracey A."/>
            <person name="Bobes R.J."/>
            <person name="Fragoso G."/>
            <person name="Sciutto E."/>
            <person name="Aslett M."/>
            <person name="Beasley H."/>
            <person name="Bennett H.M."/>
            <person name="Cai J."/>
            <person name="Camicia F."/>
            <person name="Clark R."/>
            <person name="Cucher M."/>
            <person name="De Silva N."/>
            <person name="Day T.A."/>
            <person name="Deplazes P."/>
            <person name="Estrada K."/>
            <person name="Fernandez C."/>
            <person name="Holland P.W."/>
            <person name="Hou J."/>
            <person name="Hu S."/>
            <person name="Huckvale T."/>
            <person name="Hung S.S."/>
            <person name="Kamenetzky L."/>
            <person name="Keane J.A."/>
            <person name="Kiss F."/>
            <person name="Koziol U."/>
            <person name="Lambert O."/>
            <person name="Liu K."/>
            <person name="Luo X."/>
            <person name="Luo Y."/>
            <person name="Macchiaroli N."/>
            <person name="Nichol S."/>
            <person name="Paps J."/>
            <person name="Parkinson J."/>
            <person name="Pouchkina-Stantcheva N."/>
            <person name="Riddiford N."/>
            <person name="Rosenzvit M."/>
            <person name="Salinas G."/>
            <person name="Wasmuth J.D."/>
            <person name="Zamanian M."/>
            <person name="Zheng Y."/>
            <person name="Cai X."/>
            <person name="Soberon X."/>
            <person name="Olson P.D."/>
            <person name="Laclette J.P."/>
            <person name="Brehm K."/>
            <person name="Berriman M."/>
            <person name="Garciarrubio A."/>
            <person name="Bobes R.J."/>
            <person name="Fragoso G."/>
            <person name="Sanchez-Flores A."/>
            <person name="Estrada K."/>
            <person name="Cevallos M.A."/>
            <person name="Morett E."/>
            <person name="Gonzalez V."/>
            <person name="Portillo T."/>
            <person name="Ochoa-Leyva A."/>
            <person name="Jose M.V."/>
            <person name="Sciutto E."/>
            <person name="Landa A."/>
            <person name="Jimenez L."/>
            <person name="Valdes V."/>
            <person name="Carrero J.C."/>
            <person name="Larralde C."/>
            <person name="Morales-Montor J."/>
            <person name="Limon-Lason J."/>
            <person name="Soberon X."/>
            <person name="Laclette J.P."/>
        </authorList>
    </citation>
    <scope>NUCLEOTIDE SEQUENCE [LARGE SCALE GENOMIC DNA]</scope>
</reference>
<evidence type="ECO:0000313" key="2">
    <source>
        <dbReference type="Proteomes" id="UP000492820"/>
    </source>
</evidence>
<accession>A0A068X3B1</accession>
<evidence type="ECO:0000313" key="1">
    <source>
        <dbReference type="EMBL" id="CDS24483.1"/>
    </source>
</evidence>
<sequence>MQSDRTVLTCILFLHADVRSSTPIQHSGKRNCITSNYFSVPARLGGLFSLRRLHSLHRLLGLHSPALFIVTQPTSSLPIYTLLIKHCTTLTGLGGSSRQV</sequence>
<gene>
    <name evidence="1" type="ORF">EgrG_002048700</name>
</gene>
<reference evidence="3" key="3">
    <citation type="submission" date="2020-10" db="UniProtKB">
        <authorList>
            <consortium name="WormBaseParasite"/>
        </authorList>
    </citation>
    <scope>IDENTIFICATION</scope>
</reference>
<dbReference type="WBParaSite" id="EgrG_002048700">
    <property type="protein sequence ID" value="EgrG_002048700"/>
    <property type="gene ID" value="EgrG_002048700"/>
</dbReference>
<name>A0A068X3B1_ECHGR</name>
<dbReference type="EMBL" id="LK028606">
    <property type="protein sequence ID" value="CDS24483.1"/>
    <property type="molecule type" value="Genomic_DNA"/>
</dbReference>
<dbReference type="AlphaFoldDB" id="A0A068X3B1"/>
<evidence type="ECO:0000313" key="3">
    <source>
        <dbReference type="WBParaSite" id="EgrG_002048700"/>
    </source>
</evidence>
<reference evidence="1" key="2">
    <citation type="submission" date="2014-06" db="EMBL/GenBank/DDBJ databases">
        <authorList>
            <person name="Aslett M."/>
        </authorList>
    </citation>
    <scope>NUCLEOTIDE SEQUENCE</scope>
</reference>
<dbReference type="Proteomes" id="UP000492820">
    <property type="component" value="Unassembled WGS sequence"/>
</dbReference>
<organism evidence="1">
    <name type="scientific">Echinococcus granulosus</name>
    <name type="common">Hydatid tapeworm</name>
    <dbReference type="NCBI Taxonomy" id="6210"/>
    <lineage>
        <taxon>Eukaryota</taxon>
        <taxon>Metazoa</taxon>
        <taxon>Spiralia</taxon>
        <taxon>Lophotrochozoa</taxon>
        <taxon>Platyhelminthes</taxon>
        <taxon>Cestoda</taxon>
        <taxon>Eucestoda</taxon>
        <taxon>Cyclophyllidea</taxon>
        <taxon>Taeniidae</taxon>
        <taxon>Echinococcus</taxon>
        <taxon>Echinococcus granulosus group</taxon>
    </lineage>
</organism>